<dbReference type="EMBL" id="JAVLVU010000001">
    <property type="protein sequence ID" value="MDT3402678.1"/>
    <property type="molecule type" value="Genomic_DNA"/>
</dbReference>
<keyword evidence="7 8" id="KW-0133">Cell shape</keyword>
<evidence type="ECO:0000313" key="12">
    <source>
        <dbReference type="Proteomes" id="UP001258315"/>
    </source>
</evidence>
<name>A0ABU3GSC7_9SPHI</name>
<comment type="pathway">
    <text evidence="2 7 8">Cell wall biogenesis; peptidoglycan biosynthesis.</text>
</comment>
<dbReference type="InterPro" id="IPR036565">
    <property type="entry name" value="Mur-like_cat_sf"/>
</dbReference>
<keyword evidence="12" id="KW-1185">Reference proteome</keyword>
<dbReference type="SUPFAM" id="SSF53623">
    <property type="entry name" value="MurD-like peptide ligases, catalytic domain"/>
    <property type="match status" value="1"/>
</dbReference>
<keyword evidence="4 7" id="KW-0436">Ligase</keyword>
<keyword evidence="3 7" id="KW-0963">Cytoplasm</keyword>
<dbReference type="GO" id="GO:0008764">
    <property type="term" value="F:UDP-N-acetylmuramoylalanine-D-glutamate ligase activity"/>
    <property type="evidence" value="ECO:0007669"/>
    <property type="project" value="UniProtKB-EC"/>
</dbReference>
<comment type="similarity">
    <text evidence="7">Belongs to the MurCDEF family.</text>
</comment>
<dbReference type="Pfam" id="PF02875">
    <property type="entry name" value="Mur_ligase_C"/>
    <property type="match status" value="1"/>
</dbReference>
<dbReference type="NCBIfam" id="TIGR01087">
    <property type="entry name" value="murD"/>
    <property type="match status" value="1"/>
</dbReference>
<dbReference type="Gene3D" id="3.90.190.20">
    <property type="entry name" value="Mur ligase, C-terminal domain"/>
    <property type="match status" value="1"/>
</dbReference>
<dbReference type="Pfam" id="PF21799">
    <property type="entry name" value="MurD-like_N"/>
    <property type="match status" value="1"/>
</dbReference>
<protein>
    <recommendedName>
        <fullName evidence="7 8">UDP-N-acetylmuramoylalanine--D-glutamate ligase</fullName>
        <ecNumber evidence="7 8">6.3.2.9</ecNumber>
    </recommendedName>
    <alternativeName>
        <fullName evidence="7">D-glutamic acid-adding enzyme</fullName>
    </alternativeName>
    <alternativeName>
        <fullName evidence="7">UDP-N-acetylmuramoyl-L-alanyl-D-glutamate synthetase</fullName>
    </alternativeName>
</protein>
<dbReference type="EC" id="6.3.2.9" evidence="7 8"/>
<dbReference type="InterPro" id="IPR004101">
    <property type="entry name" value="Mur_ligase_C"/>
</dbReference>
<keyword evidence="7 8" id="KW-0573">Peptidoglycan synthesis</keyword>
<feature type="domain" description="Mur ligase C-terminal" evidence="9">
    <location>
        <begin position="327"/>
        <end position="441"/>
    </location>
</feature>
<dbReference type="InterPro" id="IPR036615">
    <property type="entry name" value="Mur_ligase_C_dom_sf"/>
</dbReference>
<organism evidence="11 12">
    <name type="scientific">Mucilaginibacter terrae</name>
    <dbReference type="NCBI Taxonomy" id="1955052"/>
    <lineage>
        <taxon>Bacteria</taxon>
        <taxon>Pseudomonadati</taxon>
        <taxon>Bacteroidota</taxon>
        <taxon>Sphingobacteriia</taxon>
        <taxon>Sphingobacteriales</taxon>
        <taxon>Sphingobacteriaceae</taxon>
        <taxon>Mucilaginibacter</taxon>
    </lineage>
</organism>
<feature type="binding site" evidence="7">
    <location>
        <begin position="128"/>
        <end position="134"/>
    </location>
    <ligand>
        <name>ATP</name>
        <dbReference type="ChEBI" id="CHEBI:30616"/>
    </ligand>
</feature>
<reference evidence="12" key="1">
    <citation type="submission" date="2023-07" db="EMBL/GenBank/DDBJ databases">
        <title>Functional and genomic diversity of the sorghum phyllosphere microbiome.</title>
        <authorList>
            <person name="Shade A."/>
        </authorList>
    </citation>
    <scope>NUCLEOTIDE SEQUENCE [LARGE SCALE GENOMIC DNA]</scope>
    <source>
        <strain evidence="12">SORGH_AS_0422</strain>
    </source>
</reference>
<evidence type="ECO:0000313" key="11">
    <source>
        <dbReference type="EMBL" id="MDT3402678.1"/>
    </source>
</evidence>
<evidence type="ECO:0000256" key="3">
    <source>
        <dbReference type="ARBA" id="ARBA00022490"/>
    </source>
</evidence>
<evidence type="ECO:0000256" key="1">
    <source>
        <dbReference type="ARBA" id="ARBA00004496"/>
    </source>
</evidence>
<sequence>MNETNNISNQTAPSPLERAGERLVILGAGESGVGAAYLAQQQGYDVFVSDFGAIADKYKAQLEQWNIRFEEKQHTESEILSAVEVVKSPGIPEKAPIIKALKAKGIPVISEIEFAGRYTDAKIIGITGSNGKTTTSGLTYHILKNAGLNVGLAGNIGKSFAYQVATESFDYYVLELSSFMLDDMYAFRVNVAVLLNITPDHLDRYDYKLENYAASKFRITQNQTADDYFIYCADDAETLKGMAGKTFAAQQLPFSIQKTLPQGAYLNGEELTINTPNNHFTMTITKLALQGKHNIYNSMASGIVSKVLELRNGDIRESMGNFRNVPHRLEHVADIAGIRFINDSKATNVNSTWYALEGMPNEKVVLILGGVDKGNDYNELTSLVKSKVKAIVCMGTDNGRIHEAFADDVKIIVNTASAKDAVNAAYELATKGDTVLLSPACASFDLFKNYEDRGDQFKQAVMEL</sequence>
<evidence type="ECO:0000259" key="9">
    <source>
        <dbReference type="Pfam" id="PF02875"/>
    </source>
</evidence>
<accession>A0ABU3GSC7</accession>
<keyword evidence="5 7" id="KW-0547">Nucleotide-binding</keyword>
<evidence type="ECO:0000256" key="2">
    <source>
        <dbReference type="ARBA" id="ARBA00004752"/>
    </source>
</evidence>
<dbReference type="InterPro" id="IPR013221">
    <property type="entry name" value="Mur_ligase_cen"/>
</dbReference>
<keyword evidence="6 7" id="KW-0067">ATP-binding</keyword>
<evidence type="ECO:0000256" key="6">
    <source>
        <dbReference type="ARBA" id="ARBA00022840"/>
    </source>
</evidence>
<keyword evidence="7 8" id="KW-0961">Cell wall biogenesis/degradation</keyword>
<evidence type="ECO:0000256" key="8">
    <source>
        <dbReference type="RuleBase" id="RU003664"/>
    </source>
</evidence>
<dbReference type="Proteomes" id="UP001258315">
    <property type="component" value="Unassembled WGS sequence"/>
</dbReference>
<comment type="caution">
    <text evidence="11">The sequence shown here is derived from an EMBL/GenBank/DDBJ whole genome shotgun (WGS) entry which is preliminary data.</text>
</comment>
<evidence type="ECO:0000259" key="10">
    <source>
        <dbReference type="Pfam" id="PF08245"/>
    </source>
</evidence>
<evidence type="ECO:0000256" key="7">
    <source>
        <dbReference type="HAMAP-Rule" id="MF_00639"/>
    </source>
</evidence>
<dbReference type="Gene3D" id="3.40.1190.10">
    <property type="entry name" value="Mur-like, catalytic domain"/>
    <property type="match status" value="1"/>
</dbReference>
<dbReference type="HAMAP" id="MF_00639">
    <property type="entry name" value="MurD"/>
    <property type="match status" value="1"/>
</dbReference>
<dbReference type="SUPFAM" id="SSF53244">
    <property type="entry name" value="MurD-like peptide ligases, peptide-binding domain"/>
    <property type="match status" value="1"/>
</dbReference>
<keyword evidence="7 8" id="KW-0131">Cell cycle</keyword>
<evidence type="ECO:0000256" key="4">
    <source>
        <dbReference type="ARBA" id="ARBA00022598"/>
    </source>
</evidence>
<feature type="domain" description="Mur ligase central" evidence="10">
    <location>
        <begin position="126"/>
        <end position="303"/>
    </location>
</feature>
<dbReference type="InterPro" id="IPR005762">
    <property type="entry name" value="MurD"/>
</dbReference>
<dbReference type="PANTHER" id="PTHR43692">
    <property type="entry name" value="UDP-N-ACETYLMURAMOYLALANINE--D-GLUTAMATE LIGASE"/>
    <property type="match status" value="1"/>
</dbReference>
<dbReference type="Gene3D" id="3.40.50.720">
    <property type="entry name" value="NAD(P)-binding Rossmann-like Domain"/>
    <property type="match status" value="1"/>
</dbReference>
<proteinExistence type="inferred from homology"/>
<comment type="function">
    <text evidence="7 8">Cell wall formation. Catalyzes the addition of glutamate to the nucleotide precursor UDP-N-acetylmuramoyl-L-alanine (UMA).</text>
</comment>
<dbReference type="RefSeq" id="WP_311949352.1">
    <property type="nucleotide sequence ID" value="NZ_JAVLVU010000001.1"/>
</dbReference>
<dbReference type="PANTHER" id="PTHR43692:SF1">
    <property type="entry name" value="UDP-N-ACETYLMURAMOYLALANINE--D-GLUTAMATE LIGASE"/>
    <property type="match status" value="1"/>
</dbReference>
<dbReference type="Pfam" id="PF08245">
    <property type="entry name" value="Mur_ligase_M"/>
    <property type="match status" value="1"/>
</dbReference>
<gene>
    <name evidence="7" type="primary">murD</name>
    <name evidence="11" type="ORF">QE417_001750</name>
</gene>
<evidence type="ECO:0000256" key="5">
    <source>
        <dbReference type="ARBA" id="ARBA00022741"/>
    </source>
</evidence>
<dbReference type="SUPFAM" id="SSF51984">
    <property type="entry name" value="MurCD N-terminal domain"/>
    <property type="match status" value="1"/>
</dbReference>
<comment type="catalytic activity">
    <reaction evidence="7 8">
        <text>UDP-N-acetyl-alpha-D-muramoyl-L-alanine + D-glutamate + ATP = UDP-N-acetyl-alpha-D-muramoyl-L-alanyl-D-glutamate + ADP + phosphate + H(+)</text>
        <dbReference type="Rhea" id="RHEA:16429"/>
        <dbReference type="ChEBI" id="CHEBI:15378"/>
        <dbReference type="ChEBI" id="CHEBI:29986"/>
        <dbReference type="ChEBI" id="CHEBI:30616"/>
        <dbReference type="ChEBI" id="CHEBI:43474"/>
        <dbReference type="ChEBI" id="CHEBI:83898"/>
        <dbReference type="ChEBI" id="CHEBI:83900"/>
        <dbReference type="ChEBI" id="CHEBI:456216"/>
        <dbReference type="EC" id="6.3.2.9"/>
    </reaction>
</comment>
<keyword evidence="7 8" id="KW-0132">Cell division</keyword>
<comment type="subcellular location">
    <subcellularLocation>
        <location evidence="1 7 8">Cytoplasm</location>
    </subcellularLocation>
</comment>